<evidence type="ECO:0000313" key="1">
    <source>
        <dbReference type="EMBL" id="QQV91530.1"/>
    </source>
</evidence>
<gene>
    <name evidence="1" type="ORF">Gundel1_92</name>
</gene>
<dbReference type="EMBL" id="MT732474">
    <property type="protein sequence ID" value="QQV91530.1"/>
    <property type="molecule type" value="Genomic_DNA"/>
</dbReference>
<keyword evidence="2" id="KW-1185">Reference proteome</keyword>
<sequence length="326" mass="35398">MKQMNVKFSFPVGIETTKNALLDHEVPNLSQINSLIQGNISHKVPVKVEAHTNIDIATGGLFTQDSYAIQDGDRVLLVSQTNPVENGIYIAGTGTWTRATDADEQSELKPHTTVVVTEGDHTGRVFSLINTSSPVVGTDPQNWILKNIIITSADEISVDESNLTSISGANQQVLNESINNKIDLIDAKQLQDSQDIYSALGLVTGEDNYGPFTGTLLPLNSDSKQLFQVLETAVETAQSTAVSASNSYNFNKSVSSTFPLASGAWNTVLHNFNEQFVSSVQVFDENNSNMSITDSIQWRPKLGDNNAIEIYQESGSAMTATIVVRK</sequence>
<organism evidence="1 2">
    <name type="scientific">Tenacibaculum phage Gundel_1</name>
    <dbReference type="NCBI Taxonomy" id="2745672"/>
    <lineage>
        <taxon>Viruses</taxon>
        <taxon>Duplodnaviria</taxon>
        <taxon>Heunggongvirae</taxon>
        <taxon>Uroviricota</taxon>
        <taxon>Caudoviricetes</taxon>
        <taxon>Pachyviridae</taxon>
        <taxon>Gundelvirus</taxon>
        <taxon>Gundelvirus Gundel</taxon>
    </lineage>
</organism>
<reference evidence="1" key="1">
    <citation type="submission" date="2020-07" db="EMBL/GenBank/DDBJ databases">
        <title>Highly diverse flavobacterial phages as mortality factor during North Sea spring blooms.</title>
        <authorList>
            <person name="Bartlau N."/>
            <person name="Wichels A."/>
            <person name="Krohne G."/>
            <person name="Adriaenssens E.M."/>
            <person name="Heins A."/>
            <person name="Fuchs B.M."/>
            <person name="Amann R."/>
            <person name="Moraru C."/>
        </authorList>
    </citation>
    <scope>NUCLEOTIDE SEQUENCE</scope>
</reference>
<protein>
    <submittedName>
        <fullName evidence="1">Tail fiber protein H</fullName>
    </submittedName>
</protein>
<accession>A0A8E4ZG11</accession>
<dbReference type="Proteomes" id="UP000693868">
    <property type="component" value="Segment"/>
</dbReference>
<name>A0A8E4ZG11_9CAUD</name>
<evidence type="ECO:0000313" key="2">
    <source>
        <dbReference type="Proteomes" id="UP000693868"/>
    </source>
</evidence>
<proteinExistence type="predicted"/>